<evidence type="ECO:0000256" key="5">
    <source>
        <dbReference type="ARBA" id="ARBA00023180"/>
    </source>
</evidence>
<dbReference type="GO" id="GO:0009986">
    <property type="term" value="C:cell surface"/>
    <property type="evidence" value="ECO:0007669"/>
    <property type="project" value="TreeGrafter"/>
</dbReference>
<evidence type="ECO:0000313" key="6">
    <source>
        <dbReference type="EMBL" id="OAD77392.1"/>
    </source>
</evidence>
<dbReference type="RefSeq" id="XP_018295432.1">
    <property type="nucleotide sequence ID" value="XM_018428043.1"/>
</dbReference>
<dbReference type="OrthoDB" id="536881at2759"/>
<dbReference type="VEuPathDB" id="FungiDB:PHYBLDRAFT_108324"/>
<evidence type="ECO:0000256" key="4">
    <source>
        <dbReference type="ARBA" id="ARBA00022729"/>
    </source>
</evidence>
<protein>
    <recommendedName>
        <fullName evidence="8">Receptor L-domain domain-containing protein</fullName>
    </recommendedName>
</protein>
<comment type="subcellular location">
    <subcellularLocation>
        <location evidence="1">Secreted</location>
        <location evidence="1">Cell wall</location>
    </subcellularLocation>
</comment>
<dbReference type="SUPFAM" id="SSF52058">
    <property type="entry name" value="L domain-like"/>
    <property type="match status" value="2"/>
</dbReference>
<keyword evidence="5" id="KW-0325">Glycoprotein</keyword>
<sequence>MSTLVTAQVTDCTKSIQVKSQTELDQISACKFYKGTINVSNCTATDLVVHGVETIEGNLALIGNTELLHLSLPDLHTIHGRFLLDSNKRLTDISMPKLSRVGTFEVLVHPSIKDVAFPAGLVQINSLSVTDTTATSIKGIYATKIAHLTLAGNTYLNSIELGNLTHVTYALSVLANAPTLNLNLASMDTIQQGDFRDLAGVSLGHLSHASGDLSFVSNTFTNLSLPQLQQVEGGLSITNNSQLSTMSMPSLTQLGGALLVAKNPKISSLDSFPKLERVNGTVDILGSFDSIKFSDLHDVRGGMSLQTSSSKFQCDDINKLKASVIKGHVFSCKSNMSILDETNKTDKPKDTSDGVGIGSLYKGYWSGLVSCIALSFLL</sequence>
<dbReference type="Proteomes" id="UP000077315">
    <property type="component" value="Unassembled WGS sequence"/>
</dbReference>
<evidence type="ECO:0000256" key="1">
    <source>
        <dbReference type="ARBA" id="ARBA00004191"/>
    </source>
</evidence>
<dbReference type="PANTHER" id="PTHR31018">
    <property type="entry name" value="SPORULATION-SPECIFIC PROTEIN-RELATED"/>
    <property type="match status" value="1"/>
</dbReference>
<keyword evidence="4" id="KW-0732">Signal</keyword>
<evidence type="ECO:0000313" key="7">
    <source>
        <dbReference type="Proteomes" id="UP000077315"/>
    </source>
</evidence>
<evidence type="ECO:0000256" key="3">
    <source>
        <dbReference type="ARBA" id="ARBA00022525"/>
    </source>
</evidence>
<name>A0A162UQ08_PHYB8</name>
<dbReference type="GO" id="GO:0031505">
    <property type="term" value="P:fungal-type cell wall organization"/>
    <property type="evidence" value="ECO:0007669"/>
    <property type="project" value="TreeGrafter"/>
</dbReference>
<dbReference type="InterPro" id="IPR036941">
    <property type="entry name" value="Rcpt_L-dom_sf"/>
</dbReference>
<accession>A0A162UQ08</accession>
<keyword evidence="3" id="KW-0964">Secreted</keyword>
<dbReference type="InParanoid" id="A0A162UQ08"/>
<dbReference type="AlphaFoldDB" id="A0A162UQ08"/>
<dbReference type="STRING" id="763407.A0A162UQ08"/>
<dbReference type="GO" id="GO:0005886">
    <property type="term" value="C:plasma membrane"/>
    <property type="evidence" value="ECO:0007669"/>
    <property type="project" value="TreeGrafter"/>
</dbReference>
<dbReference type="EMBL" id="KV440974">
    <property type="protein sequence ID" value="OAD77392.1"/>
    <property type="molecule type" value="Genomic_DNA"/>
</dbReference>
<dbReference type="PANTHER" id="PTHR31018:SF3">
    <property type="entry name" value="RECEPTOR PROTEIN-TYROSINE KINASE"/>
    <property type="match status" value="1"/>
</dbReference>
<reference evidence="7" key="1">
    <citation type="submission" date="2015-06" db="EMBL/GenBank/DDBJ databases">
        <title>Expansion of signal transduction pathways in fungi by whole-genome duplication.</title>
        <authorList>
            <consortium name="DOE Joint Genome Institute"/>
            <person name="Corrochano L.M."/>
            <person name="Kuo A."/>
            <person name="Marcet-Houben M."/>
            <person name="Polaino S."/>
            <person name="Salamov A."/>
            <person name="Villalobos J.M."/>
            <person name="Alvarez M.I."/>
            <person name="Avalos J."/>
            <person name="Benito E.P."/>
            <person name="Benoit I."/>
            <person name="Burger G."/>
            <person name="Camino L.P."/>
            <person name="Canovas D."/>
            <person name="Cerda-Olmedo E."/>
            <person name="Cheng J.-F."/>
            <person name="Dominguez A."/>
            <person name="Elias M."/>
            <person name="Eslava A.P."/>
            <person name="Glaser F."/>
            <person name="Grimwood J."/>
            <person name="Gutierrez G."/>
            <person name="Heitman J."/>
            <person name="Henrissat B."/>
            <person name="Iturriaga E.A."/>
            <person name="Lang B.F."/>
            <person name="Lavin J.L."/>
            <person name="Lee S."/>
            <person name="Li W."/>
            <person name="Lindquist E."/>
            <person name="Lopez-Garcia S."/>
            <person name="Luque E.M."/>
            <person name="Marcos A.T."/>
            <person name="Martin J."/>
            <person name="McCluskey K."/>
            <person name="Medina H.R."/>
            <person name="Miralles-Duran A."/>
            <person name="Miyazaki A."/>
            <person name="Munoz-Torres E."/>
            <person name="Oguiza J.A."/>
            <person name="Ohm R."/>
            <person name="Olmedo M."/>
            <person name="Orejas M."/>
            <person name="Ortiz-Castellanos L."/>
            <person name="Pisabarro A.G."/>
            <person name="Rodriguez-Romero J."/>
            <person name="Ruiz-Herrera J."/>
            <person name="Ruiz-Vazquez R."/>
            <person name="Sanz C."/>
            <person name="Schackwitz W."/>
            <person name="Schmutz J."/>
            <person name="Shahriari M."/>
            <person name="Shelest E."/>
            <person name="Silva-Franco F."/>
            <person name="Soanes D."/>
            <person name="Syed K."/>
            <person name="Tagua V.G."/>
            <person name="Talbot N.J."/>
            <person name="Thon M."/>
            <person name="De vries R.P."/>
            <person name="Wiebenga A."/>
            <person name="Yadav J.S."/>
            <person name="Braun E.L."/>
            <person name="Baker S."/>
            <person name="Garre V."/>
            <person name="Horwitz B."/>
            <person name="Torres-Martinez S."/>
            <person name="Idnurm A."/>
            <person name="Herrera-Estrella A."/>
            <person name="Gabaldon T."/>
            <person name="Grigoriev I.V."/>
        </authorList>
    </citation>
    <scope>NUCLEOTIDE SEQUENCE [LARGE SCALE GENOMIC DNA]</scope>
    <source>
        <strain evidence="7">NRRL 1555(-)</strain>
    </source>
</reference>
<dbReference type="InterPro" id="IPR051648">
    <property type="entry name" value="CWI-Assembly_Regulator"/>
</dbReference>
<keyword evidence="2" id="KW-0134">Cell wall</keyword>
<dbReference type="Gene3D" id="3.80.20.20">
    <property type="entry name" value="Receptor L-domain"/>
    <property type="match status" value="2"/>
</dbReference>
<keyword evidence="7" id="KW-1185">Reference proteome</keyword>
<dbReference type="GeneID" id="28988949"/>
<dbReference type="GO" id="GO:0009277">
    <property type="term" value="C:fungal-type cell wall"/>
    <property type="evidence" value="ECO:0007669"/>
    <property type="project" value="TreeGrafter"/>
</dbReference>
<dbReference type="FunCoup" id="A0A162UQ08">
    <property type="interactions" value="18"/>
</dbReference>
<organism evidence="6 7">
    <name type="scientific">Phycomyces blakesleeanus (strain ATCC 8743b / DSM 1359 / FGSC 10004 / NBRC 33097 / NRRL 1555)</name>
    <dbReference type="NCBI Taxonomy" id="763407"/>
    <lineage>
        <taxon>Eukaryota</taxon>
        <taxon>Fungi</taxon>
        <taxon>Fungi incertae sedis</taxon>
        <taxon>Mucoromycota</taxon>
        <taxon>Mucoromycotina</taxon>
        <taxon>Mucoromycetes</taxon>
        <taxon>Mucorales</taxon>
        <taxon>Phycomycetaceae</taxon>
        <taxon>Phycomyces</taxon>
    </lineage>
</organism>
<evidence type="ECO:0008006" key="8">
    <source>
        <dbReference type="Google" id="ProtNLM"/>
    </source>
</evidence>
<evidence type="ECO:0000256" key="2">
    <source>
        <dbReference type="ARBA" id="ARBA00022512"/>
    </source>
</evidence>
<proteinExistence type="predicted"/>
<gene>
    <name evidence="6" type="ORF">PHYBLDRAFT_108324</name>
</gene>